<dbReference type="EMBL" id="MLJW01000138">
    <property type="protein sequence ID" value="OIQ97098.1"/>
    <property type="molecule type" value="Genomic_DNA"/>
</dbReference>
<evidence type="ECO:0000313" key="1">
    <source>
        <dbReference type="EMBL" id="OIQ97098.1"/>
    </source>
</evidence>
<organism evidence="1">
    <name type="scientific">mine drainage metagenome</name>
    <dbReference type="NCBI Taxonomy" id="410659"/>
    <lineage>
        <taxon>unclassified sequences</taxon>
        <taxon>metagenomes</taxon>
        <taxon>ecological metagenomes</taxon>
    </lineage>
</organism>
<dbReference type="Gene3D" id="3.30.540.10">
    <property type="entry name" value="Fructose-1,6-Bisphosphatase, subunit A, domain 1"/>
    <property type="match status" value="1"/>
</dbReference>
<comment type="caution">
    <text evidence="1">The sequence shown here is derived from an EMBL/GenBank/DDBJ whole genome shotgun (WGS) entry which is preliminary data.</text>
</comment>
<sequence length="343" mass="37517">MLAPMSPRQLESLRRLLCGLQDHIRDTVARARSKPGVRLSRVAAVTAADTIYAIDRVSEAAILGWFERHWPKSAPVRLVMEGLDEEGAPVTFPQGIPPERVRLTCIIDPIDGTRNLMVDKRSGWILAGIAVNPAGGRAPRLGDIVVAAMTELPPSKQTCSDQLSAVRGGPLRARRLDLAMRRPRHLSPAPSPARHFSHGFASVVKFFPAGKTLLAQWEESFWEALKVAPRGRSPLIFDDQYLSTGGQLYELISGHDRFVADLRPLAFATLGLPCELVCHPYDICTALLLEAAGGVVERPDGRPLDAPLDTTSPVAWVGYANPRLAALARPAVRRICRRIFGKT</sequence>
<gene>
    <name evidence="1" type="ORF">GALL_209230</name>
</gene>
<accession>A0A1J5RNF5</accession>
<name>A0A1J5RNF5_9ZZZZ</name>
<protein>
    <submittedName>
        <fullName evidence="1">Inositol monophosphatase family protein</fullName>
    </submittedName>
</protein>
<dbReference type="SUPFAM" id="SSF56655">
    <property type="entry name" value="Carbohydrate phosphatase"/>
    <property type="match status" value="1"/>
</dbReference>
<proteinExistence type="predicted"/>
<dbReference type="AlphaFoldDB" id="A0A1J5RNF5"/>
<reference evidence="1" key="1">
    <citation type="submission" date="2016-10" db="EMBL/GenBank/DDBJ databases">
        <title>Sequence of Gallionella enrichment culture.</title>
        <authorList>
            <person name="Poehlein A."/>
            <person name="Muehling M."/>
            <person name="Daniel R."/>
        </authorList>
    </citation>
    <scope>NUCLEOTIDE SEQUENCE</scope>
</reference>